<evidence type="ECO:0000313" key="2">
    <source>
        <dbReference type="Proteomes" id="UP001066276"/>
    </source>
</evidence>
<reference evidence="1" key="1">
    <citation type="journal article" date="2022" name="bioRxiv">
        <title>Sequencing and chromosome-scale assembly of the giantPleurodeles waltlgenome.</title>
        <authorList>
            <person name="Brown T."/>
            <person name="Elewa A."/>
            <person name="Iarovenko S."/>
            <person name="Subramanian E."/>
            <person name="Araus A.J."/>
            <person name="Petzold A."/>
            <person name="Susuki M."/>
            <person name="Suzuki K.-i.T."/>
            <person name="Hayashi T."/>
            <person name="Toyoda A."/>
            <person name="Oliveira C."/>
            <person name="Osipova E."/>
            <person name="Leigh N.D."/>
            <person name="Simon A."/>
            <person name="Yun M.H."/>
        </authorList>
    </citation>
    <scope>NUCLEOTIDE SEQUENCE</scope>
    <source>
        <strain evidence="1">20211129_DDA</strain>
        <tissue evidence="1">Liver</tissue>
    </source>
</reference>
<gene>
    <name evidence="1" type="ORF">NDU88_005263</name>
</gene>
<name>A0AAV7LC05_PLEWA</name>
<protein>
    <submittedName>
        <fullName evidence="1">Uncharacterized protein</fullName>
    </submittedName>
</protein>
<comment type="caution">
    <text evidence="1">The sequence shown here is derived from an EMBL/GenBank/DDBJ whole genome shotgun (WGS) entry which is preliminary data.</text>
</comment>
<accession>A0AAV7LC05</accession>
<sequence>MPRHAPGPIWLSITLSHNCRFRPPCRCVNSLVCPHTAAPLQLVGSLTLQGRPPPVPRPLPSSVVRAHRSAGPEHAQSRTRPSLVLRAPPLSTGAALDGPDAPTGAPWLSQGYGLFSDPPRGPLRQDKNWARTERVYSSSAILAGQATHPQPLNPLSQDIQLSCPGKDWLLRASACVDLTVWAC</sequence>
<keyword evidence="2" id="KW-1185">Reference proteome</keyword>
<dbReference type="AlphaFoldDB" id="A0AAV7LC05"/>
<dbReference type="Proteomes" id="UP001066276">
    <property type="component" value="Chromosome 12"/>
</dbReference>
<organism evidence="1 2">
    <name type="scientific">Pleurodeles waltl</name>
    <name type="common">Iberian ribbed newt</name>
    <dbReference type="NCBI Taxonomy" id="8319"/>
    <lineage>
        <taxon>Eukaryota</taxon>
        <taxon>Metazoa</taxon>
        <taxon>Chordata</taxon>
        <taxon>Craniata</taxon>
        <taxon>Vertebrata</taxon>
        <taxon>Euteleostomi</taxon>
        <taxon>Amphibia</taxon>
        <taxon>Batrachia</taxon>
        <taxon>Caudata</taxon>
        <taxon>Salamandroidea</taxon>
        <taxon>Salamandridae</taxon>
        <taxon>Pleurodelinae</taxon>
        <taxon>Pleurodeles</taxon>
    </lineage>
</organism>
<dbReference type="EMBL" id="JANPWB010000016">
    <property type="protein sequence ID" value="KAJ1085130.1"/>
    <property type="molecule type" value="Genomic_DNA"/>
</dbReference>
<proteinExistence type="predicted"/>
<evidence type="ECO:0000313" key="1">
    <source>
        <dbReference type="EMBL" id="KAJ1085130.1"/>
    </source>
</evidence>